<keyword evidence="3 4" id="KW-0326">Glycosidase</keyword>
<evidence type="ECO:0000313" key="7">
    <source>
        <dbReference type="EMBL" id="CAH0056874.1"/>
    </source>
</evidence>
<dbReference type="InterPro" id="IPR001362">
    <property type="entry name" value="Glyco_hydro_32"/>
</dbReference>
<dbReference type="Gene3D" id="2.60.120.560">
    <property type="entry name" value="Exo-inulinase, domain 1"/>
    <property type="match status" value="1"/>
</dbReference>
<dbReference type="OrthoDB" id="202537at2759"/>
<reference evidence="7" key="1">
    <citation type="submission" date="2021-10" db="EMBL/GenBank/DDBJ databases">
        <authorList>
            <person name="Piombo E."/>
        </authorList>
    </citation>
    <scope>NUCLEOTIDE SEQUENCE</scope>
</reference>
<comment type="caution">
    <text evidence="7">The sequence shown here is derived from an EMBL/GenBank/DDBJ whole genome shotgun (WGS) entry which is preliminary data.</text>
</comment>
<dbReference type="GO" id="GO:0005987">
    <property type="term" value="P:sucrose catabolic process"/>
    <property type="evidence" value="ECO:0007669"/>
    <property type="project" value="TreeGrafter"/>
</dbReference>
<feature type="domain" description="Glycosyl hydrolase family 32 N-terminal" evidence="5">
    <location>
        <begin position="23"/>
        <end position="367"/>
    </location>
</feature>
<dbReference type="InterPro" id="IPR013320">
    <property type="entry name" value="ConA-like_dom_sf"/>
</dbReference>
<dbReference type="PANTHER" id="PTHR42800:SF3">
    <property type="entry name" value="GLYCOSYL HYDROLASE FAMILY 32 N-TERMINAL DOMAIN-CONTAINING PROTEIN"/>
    <property type="match status" value="1"/>
</dbReference>
<dbReference type="AlphaFoldDB" id="A0A9P0EQ69"/>
<evidence type="ECO:0008006" key="9">
    <source>
        <dbReference type="Google" id="ProtNLM"/>
    </source>
</evidence>
<gene>
    <name evidence="7" type="ORF">CSOL1703_00018115</name>
</gene>
<evidence type="ECO:0000256" key="3">
    <source>
        <dbReference type="ARBA" id="ARBA00023295"/>
    </source>
</evidence>
<dbReference type="EMBL" id="CABFOC020000065">
    <property type="protein sequence ID" value="CAH0056874.1"/>
    <property type="molecule type" value="Genomic_DNA"/>
</dbReference>
<dbReference type="InterPro" id="IPR023296">
    <property type="entry name" value="Glyco_hydro_beta-prop_sf"/>
</dbReference>
<dbReference type="GO" id="GO:0004575">
    <property type="term" value="F:sucrose alpha-glucosidase activity"/>
    <property type="evidence" value="ECO:0007669"/>
    <property type="project" value="TreeGrafter"/>
</dbReference>
<dbReference type="SUPFAM" id="SSF49899">
    <property type="entry name" value="Concanavalin A-like lectins/glucanases"/>
    <property type="match status" value="1"/>
</dbReference>
<organism evidence="7 8">
    <name type="scientific">Clonostachys solani</name>
    <dbReference type="NCBI Taxonomy" id="160281"/>
    <lineage>
        <taxon>Eukaryota</taxon>
        <taxon>Fungi</taxon>
        <taxon>Dikarya</taxon>
        <taxon>Ascomycota</taxon>
        <taxon>Pezizomycotina</taxon>
        <taxon>Sordariomycetes</taxon>
        <taxon>Hypocreomycetidae</taxon>
        <taxon>Hypocreales</taxon>
        <taxon>Bionectriaceae</taxon>
        <taxon>Clonostachys</taxon>
    </lineage>
</organism>
<dbReference type="Pfam" id="PF08244">
    <property type="entry name" value="Glyco_hydro_32C"/>
    <property type="match status" value="1"/>
</dbReference>
<proteinExistence type="inferred from homology"/>
<accession>A0A9P0EQ69</accession>
<dbReference type="GO" id="GO:0005737">
    <property type="term" value="C:cytoplasm"/>
    <property type="evidence" value="ECO:0007669"/>
    <property type="project" value="TreeGrafter"/>
</dbReference>
<evidence type="ECO:0000259" key="6">
    <source>
        <dbReference type="Pfam" id="PF08244"/>
    </source>
</evidence>
<dbReference type="InterPro" id="IPR013189">
    <property type="entry name" value="Glyco_hydro_32_C"/>
</dbReference>
<dbReference type="Gene3D" id="2.115.10.20">
    <property type="entry name" value="Glycosyl hydrolase domain, family 43"/>
    <property type="match status" value="1"/>
</dbReference>
<keyword evidence="8" id="KW-1185">Reference proteome</keyword>
<dbReference type="CDD" id="cd18621">
    <property type="entry name" value="GH32_XdINV-like"/>
    <property type="match status" value="1"/>
</dbReference>
<evidence type="ECO:0000259" key="5">
    <source>
        <dbReference type="Pfam" id="PF00251"/>
    </source>
</evidence>
<keyword evidence="2 4" id="KW-0378">Hydrolase</keyword>
<sequence>MGLLLGTLKEKQDPKWHPLPNYHLKALKGWLNDPCAPGYDVKRGTYHLFYQWNPKSCEWGDICWGQFMSNDGLTWEHNGSGPALERSLPYDHLGIFTGCMHPTGPHGEPGQLTVFYSSVKHLPIHWTLPYERNCAGLAMATSVDGGHTWLKSPLNPILEGEPEGLVVTGFRDPYLSQWPEMASTLGEDGNKLYGVVSGGIVGKGPNAFLYSVSPNDLATWAYIGTLTDIPIGFTRPTHWTGDFGLNWECVNFMSIGDEKDRVQVLTFCSEGGFGKDYVKGQDGENGAWTLWMAGSLQKGDSGVTLKHEFSGFLDHGNLYAPNSYKHPISGERIVWGWIKEDELPLPRRESKGWAGYLSIPREVFLLRRSQVIRTIKTPLREMPSLNVYREPNGTNTVQTLGIRPLPSIKALRKSKPIFWTLPLGTKNGDSNFLRAVKTTSWEIEAVVSVGAGLKKVGFHIKHNNDHSHGTTVIFSAEDEKITVDRSRSNDQDDIPKKAVDGPFTLFVLSEHELEVIEELHMRLFCDGDVLEVFANDRFALSTVVYSDTQSCCGISSFVEKAGCDDATYFRSISLWEELGGP</sequence>
<dbReference type="InterPro" id="IPR013148">
    <property type="entry name" value="Glyco_hydro_32_N"/>
</dbReference>
<dbReference type="SMART" id="SM00640">
    <property type="entry name" value="Glyco_32"/>
    <property type="match status" value="1"/>
</dbReference>
<dbReference type="Pfam" id="PF00251">
    <property type="entry name" value="Glyco_hydro_32N"/>
    <property type="match status" value="1"/>
</dbReference>
<evidence type="ECO:0000256" key="2">
    <source>
        <dbReference type="ARBA" id="ARBA00022801"/>
    </source>
</evidence>
<comment type="similarity">
    <text evidence="1 4">Belongs to the glycosyl hydrolase 32 family.</text>
</comment>
<evidence type="ECO:0000256" key="1">
    <source>
        <dbReference type="ARBA" id="ARBA00009902"/>
    </source>
</evidence>
<protein>
    <recommendedName>
        <fullName evidence="9">Beta-fructofuranosidase</fullName>
    </recommendedName>
</protein>
<dbReference type="SUPFAM" id="SSF75005">
    <property type="entry name" value="Arabinanase/levansucrase/invertase"/>
    <property type="match status" value="1"/>
</dbReference>
<evidence type="ECO:0000256" key="4">
    <source>
        <dbReference type="RuleBase" id="RU362110"/>
    </source>
</evidence>
<evidence type="ECO:0000313" key="8">
    <source>
        <dbReference type="Proteomes" id="UP000775872"/>
    </source>
</evidence>
<dbReference type="Proteomes" id="UP000775872">
    <property type="component" value="Unassembled WGS sequence"/>
</dbReference>
<name>A0A9P0EQ69_9HYPO</name>
<dbReference type="PANTHER" id="PTHR42800">
    <property type="entry name" value="EXOINULINASE INUD (AFU_ORTHOLOGUE AFUA_5G00480)"/>
    <property type="match status" value="1"/>
</dbReference>
<feature type="domain" description="Glycosyl hydrolase family 32 C-terminal" evidence="6">
    <location>
        <begin position="409"/>
        <end position="576"/>
    </location>
</feature>